<evidence type="ECO:0000313" key="2">
    <source>
        <dbReference type="EMBL" id="GBN85525.1"/>
    </source>
</evidence>
<accession>A0A4Y2SE48</accession>
<evidence type="ECO:0000313" key="4">
    <source>
        <dbReference type="Proteomes" id="UP000499080"/>
    </source>
</evidence>
<feature type="region of interest" description="Disordered" evidence="1">
    <location>
        <begin position="1"/>
        <end position="24"/>
    </location>
</feature>
<dbReference type="Proteomes" id="UP000499080">
    <property type="component" value="Unassembled WGS sequence"/>
</dbReference>
<dbReference type="EMBL" id="BGPR01020820">
    <property type="protein sequence ID" value="GBN85525.1"/>
    <property type="molecule type" value="Genomic_DNA"/>
</dbReference>
<sequence length="95" mass="10616">MISEGGHSRSKCVGGTNSSSQDMWSHVHSTGSVSVMASGMGAWGGVLSGYVASHCAPEFLWHVYDFFPKRPQSRLQWQRELANWNSKVECNRVQW</sequence>
<name>A0A4Y2SE48_ARAVE</name>
<gene>
    <name evidence="2" type="ORF">AVEN_148048_1</name>
    <name evidence="3" type="ORF">AVEN_81030_1</name>
</gene>
<evidence type="ECO:0000313" key="3">
    <source>
        <dbReference type="EMBL" id="GBN85535.1"/>
    </source>
</evidence>
<proteinExistence type="predicted"/>
<feature type="compositionally biased region" description="Polar residues" evidence="1">
    <location>
        <begin position="15"/>
        <end position="24"/>
    </location>
</feature>
<keyword evidence="4" id="KW-1185">Reference proteome</keyword>
<reference evidence="2 4" key="1">
    <citation type="journal article" date="2019" name="Sci. Rep.">
        <title>Orb-weaving spider Araneus ventricosus genome elucidates the spidroin gene catalogue.</title>
        <authorList>
            <person name="Kono N."/>
            <person name="Nakamura H."/>
            <person name="Ohtoshi R."/>
            <person name="Moran D.A.P."/>
            <person name="Shinohara A."/>
            <person name="Yoshida Y."/>
            <person name="Fujiwara M."/>
            <person name="Mori M."/>
            <person name="Tomita M."/>
            <person name="Arakawa K."/>
        </authorList>
    </citation>
    <scope>NUCLEOTIDE SEQUENCE [LARGE SCALE GENOMIC DNA]</scope>
</reference>
<dbReference type="EMBL" id="BGPR01020826">
    <property type="protein sequence ID" value="GBN85535.1"/>
    <property type="molecule type" value="Genomic_DNA"/>
</dbReference>
<organism evidence="2 4">
    <name type="scientific">Araneus ventricosus</name>
    <name type="common">Orbweaver spider</name>
    <name type="synonym">Epeira ventricosa</name>
    <dbReference type="NCBI Taxonomy" id="182803"/>
    <lineage>
        <taxon>Eukaryota</taxon>
        <taxon>Metazoa</taxon>
        <taxon>Ecdysozoa</taxon>
        <taxon>Arthropoda</taxon>
        <taxon>Chelicerata</taxon>
        <taxon>Arachnida</taxon>
        <taxon>Araneae</taxon>
        <taxon>Araneomorphae</taxon>
        <taxon>Entelegynae</taxon>
        <taxon>Araneoidea</taxon>
        <taxon>Araneidae</taxon>
        <taxon>Araneus</taxon>
    </lineage>
</organism>
<comment type="caution">
    <text evidence="2">The sequence shown here is derived from an EMBL/GenBank/DDBJ whole genome shotgun (WGS) entry which is preliminary data.</text>
</comment>
<dbReference type="AlphaFoldDB" id="A0A4Y2SE48"/>
<protein>
    <submittedName>
        <fullName evidence="2">Uncharacterized protein</fullName>
    </submittedName>
</protein>
<evidence type="ECO:0000256" key="1">
    <source>
        <dbReference type="SAM" id="MobiDB-lite"/>
    </source>
</evidence>